<evidence type="ECO:0000313" key="6">
    <source>
        <dbReference type="Proteomes" id="UP001492380"/>
    </source>
</evidence>
<evidence type="ECO:0000313" key="5">
    <source>
        <dbReference type="EMBL" id="KAK8235135.1"/>
    </source>
</evidence>
<feature type="domain" description="Zn(2)-C6 fungal-type" evidence="4">
    <location>
        <begin position="20"/>
        <end position="50"/>
    </location>
</feature>
<protein>
    <submittedName>
        <fullName evidence="5">C6 zinc finger domain protein</fullName>
    </submittedName>
</protein>
<dbReference type="Proteomes" id="UP001492380">
    <property type="component" value="Unassembled WGS sequence"/>
</dbReference>
<feature type="region of interest" description="Disordered" evidence="3">
    <location>
        <begin position="1"/>
        <end position="21"/>
    </location>
</feature>
<dbReference type="PROSITE" id="PS00463">
    <property type="entry name" value="ZN2_CY6_FUNGAL_1"/>
    <property type="match status" value="1"/>
</dbReference>
<gene>
    <name evidence="5" type="ORF">HDK90DRAFT_510321</name>
</gene>
<dbReference type="PROSITE" id="PS50048">
    <property type="entry name" value="ZN2_CY6_FUNGAL_2"/>
    <property type="match status" value="1"/>
</dbReference>
<keyword evidence="6" id="KW-1185">Reference proteome</keyword>
<dbReference type="PANTHER" id="PTHR37534:SF49">
    <property type="entry name" value="LYSINE BIOSYNTHESIS REGULATORY PROTEIN LYS14"/>
    <property type="match status" value="1"/>
</dbReference>
<dbReference type="EMBL" id="JBBWRZ010000005">
    <property type="protein sequence ID" value="KAK8235135.1"/>
    <property type="molecule type" value="Genomic_DNA"/>
</dbReference>
<proteinExistence type="predicted"/>
<dbReference type="Pfam" id="PF11951">
    <property type="entry name" value="Fungal_trans_2"/>
    <property type="match status" value="1"/>
</dbReference>
<name>A0ABR1YQB4_9PEZI</name>
<dbReference type="SMART" id="SM00066">
    <property type="entry name" value="GAL4"/>
    <property type="match status" value="1"/>
</dbReference>
<evidence type="ECO:0000259" key="4">
    <source>
        <dbReference type="PROSITE" id="PS50048"/>
    </source>
</evidence>
<comment type="subcellular location">
    <subcellularLocation>
        <location evidence="1">Nucleus</location>
    </subcellularLocation>
</comment>
<evidence type="ECO:0000256" key="2">
    <source>
        <dbReference type="ARBA" id="ARBA00023242"/>
    </source>
</evidence>
<dbReference type="SUPFAM" id="SSF57701">
    <property type="entry name" value="Zn2/Cys6 DNA-binding domain"/>
    <property type="match status" value="1"/>
</dbReference>
<keyword evidence="2" id="KW-0539">Nucleus</keyword>
<dbReference type="InterPro" id="IPR036864">
    <property type="entry name" value="Zn2-C6_fun-type_DNA-bd_sf"/>
</dbReference>
<dbReference type="PANTHER" id="PTHR37534">
    <property type="entry name" value="TRANSCRIPTIONAL ACTIVATOR PROTEIN UGA3"/>
    <property type="match status" value="1"/>
</dbReference>
<accession>A0ABR1YQB4</accession>
<dbReference type="InterPro" id="IPR021858">
    <property type="entry name" value="Fun_TF"/>
</dbReference>
<reference evidence="5 6" key="1">
    <citation type="submission" date="2024-04" db="EMBL/GenBank/DDBJ databases">
        <title>Phyllosticta paracitricarpa is synonymous to the EU quarantine fungus P. citricarpa based on phylogenomic analyses.</title>
        <authorList>
            <consortium name="Lawrence Berkeley National Laboratory"/>
            <person name="Van Ingen-Buijs V.A."/>
            <person name="Van Westerhoven A.C."/>
            <person name="Haridas S."/>
            <person name="Skiadas P."/>
            <person name="Martin F."/>
            <person name="Groenewald J.Z."/>
            <person name="Crous P.W."/>
            <person name="Seidl M.F."/>
        </authorList>
    </citation>
    <scope>NUCLEOTIDE SEQUENCE [LARGE SCALE GENOMIC DNA]</scope>
    <source>
        <strain evidence="5 6">CBS 123374</strain>
    </source>
</reference>
<dbReference type="Pfam" id="PF00172">
    <property type="entry name" value="Zn_clus"/>
    <property type="match status" value="1"/>
</dbReference>
<organism evidence="5 6">
    <name type="scientific">Phyllosticta capitalensis</name>
    <dbReference type="NCBI Taxonomy" id="121624"/>
    <lineage>
        <taxon>Eukaryota</taxon>
        <taxon>Fungi</taxon>
        <taxon>Dikarya</taxon>
        <taxon>Ascomycota</taxon>
        <taxon>Pezizomycotina</taxon>
        <taxon>Dothideomycetes</taxon>
        <taxon>Dothideomycetes incertae sedis</taxon>
        <taxon>Botryosphaeriales</taxon>
        <taxon>Phyllostictaceae</taxon>
        <taxon>Phyllosticta</taxon>
    </lineage>
</organism>
<evidence type="ECO:0000256" key="1">
    <source>
        <dbReference type="ARBA" id="ARBA00004123"/>
    </source>
</evidence>
<feature type="compositionally biased region" description="Polar residues" evidence="3">
    <location>
        <begin position="7"/>
        <end position="20"/>
    </location>
</feature>
<evidence type="ECO:0000256" key="3">
    <source>
        <dbReference type="SAM" id="MobiDB-lite"/>
    </source>
</evidence>
<feature type="region of interest" description="Disordered" evidence="3">
    <location>
        <begin position="544"/>
        <end position="564"/>
    </location>
</feature>
<dbReference type="Gene3D" id="4.10.240.10">
    <property type="entry name" value="Zn(2)-C6 fungal-type DNA-binding domain"/>
    <property type="match status" value="1"/>
</dbReference>
<dbReference type="InterPro" id="IPR001138">
    <property type="entry name" value="Zn2Cys6_DnaBD"/>
</dbReference>
<sequence length="584" mass="64822">MPRRKATNGNQPPKSRSRSGCLTCRKRKIRCDEGKPTCSNCRSKNLECQRGVALKWEAEYASRGLAFGRTGVWNKNGSSSDEPPSADPAALRWLPLPPIQPYHFVNSTIDGFEDSLAEQEELSMLSGHYGRLITMPDSPGSSCSSASGLETPGHFFSLPYVTSPRGSFSLPMDSILYAPKAFPQLEDRSLASLLNYYLDRLCPLTTPSVRSKSPFASLVVPFILSASPNALDSVLALAARHLAKSNRSWKSVAMQLEGKVLHTLRKRLISEDPSKVALDPEVPIIMMMLCMYEIINKCDERWVIHLKGARDLFVTRRKLLAGTSPDSLLHFSERFFAYQDVIGRTACGEVPIFGHDYWKSDDQEVDAWLGGSPELISIVFSITDLCRLQRVDPEAASKDKFAIEAEKLERRLASLVQTMRDPSDELLWRSAEMKRLATVVYLYCALYGASPTTPLVVDHVRQILKHVAYCVDRDITAALTWPVFVAAAELDPLQDEIWNDAETGQPVYGRPLVLKALDHMSKTSVANALKTRSVITAVWQEREIKPAKSSPPPPLTTGSSSSGESELNDWAIFVAPFSRNMSLA</sequence>
<comment type="caution">
    <text evidence="5">The sequence shown here is derived from an EMBL/GenBank/DDBJ whole genome shotgun (WGS) entry which is preliminary data.</text>
</comment>
<dbReference type="CDD" id="cd00067">
    <property type="entry name" value="GAL4"/>
    <property type="match status" value="1"/>
</dbReference>